<dbReference type="InterPro" id="IPR025358">
    <property type="entry name" value="DUF4262"/>
</dbReference>
<evidence type="ECO:0000256" key="1">
    <source>
        <dbReference type="SAM" id="MobiDB-lite"/>
    </source>
</evidence>
<sequence>MLKSPSPEDLSLDRRRGTARHSPMAGGIVSEEEQRILGSIEAHGWYAAHRYDPELVTPNYTYTVGFSQTLDAPEFIVFGLHRDVMYDMLANVHDQIKAGRKLEDNQVWKGLHEDFDCVGRKVSHEDAFGKYAELADWLWSRNGQGGHPALVQIVWPGLLDGLYPWDEGCRDSVADAQPKLWR</sequence>
<organism evidence="2 3">
    <name type="scientific">Hyphomonas adhaerens</name>
    <dbReference type="NCBI Taxonomy" id="81029"/>
    <lineage>
        <taxon>Bacteria</taxon>
        <taxon>Pseudomonadati</taxon>
        <taxon>Pseudomonadota</taxon>
        <taxon>Alphaproteobacteria</taxon>
        <taxon>Hyphomonadales</taxon>
        <taxon>Hyphomonadaceae</taxon>
        <taxon>Hyphomonas</taxon>
    </lineage>
</organism>
<name>A0A3B9GYB8_9PROT</name>
<gene>
    <name evidence="2" type="ORF">DCG58_08610</name>
</gene>
<dbReference type="Proteomes" id="UP000259610">
    <property type="component" value="Unassembled WGS sequence"/>
</dbReference>
<dbReference type="Pfam" id="PF14081">
    <property type="entry name" value="DUF4262"/>
    <property type="match status" value="1"/>
</dbReference>
<evidence type="ECO:0008006" key="4">
    <source>
        <dbReference type="Google" id="ProtNLM"/>
    </source>
</evidence>
<comment type="caution">
    <text evidence="2">The sequence shown here is derived from an EMBL/GenBank/DDBJ whole genome shotgun (WGS) entry which is preliminary data.</text>
</comment>
<feature type="region of interest" description="Disordered" evidence="1">
    <location>
        <begin position="1"/>
        <end position="27"/>
    </location>
</feature>
<protein>
    <recommendedName>
        <fullName evidence="4">DUF4262 domain-containing protein</fullName>
    </recommendedName>
</protein>
<evidence type="ECO:0000313" key="3">
    <source>
        <dbReference type="Proteomes" id="UP000259610"/>
    </source>
</evidence>
<dbReference type="AlphaFoldDB" id="A0A3B9GYB8"/>
<dbReference type="EMBL" id="DMAN01000190">
    <property type="protein sequence ID" value="HAE27206.1"/>
    <property type="molecule type" value="Genomic_DNA"/>
</dbReference>
<reference evidence="2 3" key="1">
    <citation type="journal article" date="2018" name="Nat. Biotechnol.">
        <title>A standardized bacterial taxonomy based on genome phylogeny substantially revises the tree of life.</title>
        <authorList>
            <person name="Parks D.H."/>
            <person name="Chuvochina M."/>
            <person name="Waite D.W."/>
            <person name="Rinke C."/>
            <person name="Skarshewski A."/>
            <person name="Chaumeil P.A."/>
            <person name="Hugenholtz P."/>
        </authorList>
    </citation>
    <scope>NUCLEOTIDE SEQUENCE [LARGE SCALE GENOMIC DNA]</scope>
    <source>
        <strain evidence="2">UBA8733</strain>
    </source>
</reference>
<accession>A0A3B9GYB8</accession>
<proteinExistence type="predicted"/>
<evidence type="ECO:0000313" key="2">
    <source>
        <dbReference type="EMBL" id="HAE27206.1"/>
    </source>
</evidence>